<gene>
    <name evidence="3" type="ORF">K437DRAFT_275063</name>
</gene>
<accession>A0A066VV78</accession>
<sequence length="349" mass="37372">MTVASVSASSVSPPASTRTSSPGPEPGPLLATLTGVQHASATVFAAFLFVHVAAPSVSLLACSRDASGAAELASKTMILGRVYYQTALTESIFVWAPLAAHVGAGVLKRLVRAYFKWQRRSQSTFRRRQSRKGKEKPQSADADDDSHVHGGVSPYTLSTLRASFPPLTLHTLSGYVLFPLVLQHAVLNRIVPRASHPPIHSLSPSELDYTYVSYGLHAHPLLTGALYATLVGAGSLHAALGAKAVWTRLRIRMGTRARAMPSTGTECAAEPEAGAEQTAQAVPTQQQQRRRRWKWSAEATAAGSATVVLLAALLRLRSEAAAEVQGLPRSMVARYTACYSLVWPYSSIH</sequence>
<dbReference type="RefSeq" id="XP_013242138.1">
    <property type="nucleotide sequence ID" value="XM_013386684.1"/>
</dbReference>
<comment type="caution">
    <text evidence="3">The sequence shown here is derived from an EMBL/GenBank/DDBJ whole genome shotgun (WGS) entry which is preliminary data.</text>
</comment>
<dbReference type="Pfam" id="PF07950">
    <property type="entry name" value="MCP1_TM"/>
    <property type="match status" value="1"/>
</dbReference>
<evidence type="ECO:0000259" key="2">
    <source>
        <dbReference type="Pfam" id="PF07950"/>
    </source>
</evidence>
<dbReference type="Proteomes" id="UP000027361">
    <property type="component" value="Unassembled WGS sequence"/>
</dbReference>
<dbReference type="PANTHER" id="PTHR38409:SF1">
    <property type="entry name" value="MITOCHONDRIAL ADAPTER PROTEIN MCP1"/>
    <property type="match status" value="1"/>
</dbReference>
<dbReference type="OMA" id="HRQHAIS"/>
<dbReference type="HOGENOM" id="CLU_794968_0_0_1"/>
<evidence type="ECO:0000313" key="3">
    <source>
        <dbReference type="EMBL" id="KDN42714.1"/>
    </source>
</evidence>
<dbReference type="InterPro" id="IPR012472">
    <property type="entry name" value="MCP1_TM"/>
</dbReference>
<feature type="domain" description="Mitochondrial adapter protein MCP1 transmembrane" evidence="2">
    <location>
        <begin position="179"/>
        <end position="311"/>
    </location>
</feature>
<proteinExistence type="predicted"/>
<dbReference type="InterPro" id="IPR039960">
    <property type="entry name" value="MCP1"/>
</dbReference>
<evidence type="ECO:0000256" key="1">
    <source>
        <dbReference type="SAM" id="MobiDB-lite"/>
    </source>
</evidence>
<name>A0A066VV78_TILAU</name>
<dbReference type="GO" id="GO:0055088">
    <property type="term" value="P:lipid homeostasis"/>
    <property type="evidence" value="ECO:0007669"/>
    <property type="project" value="InterPro"/>
</dbReference>
<feature type="region of interest" description="Disordered" evidence="1">
    <location>
        <begin position="1"/>
        <end position="28"/>
    </location>
</feature>
<evidence type="ECO:0000313" key="4">
    <source>
        <dbReference type="Proteomes" id="UP000027361"/>
    </source>
</evidence>
<dbReference type="OrthoDB" id="10259513at2759"/>
<dbReference type="GeneID" id="25266602"/>
<dbReference type="EMBL" id="JMSN01000067">
    <property type="protein sequence ID" value="KDN42714.1"/>
    <property type="molecule type" value="Genomic_DNA"/>
</dbReference>
<dbReference type="InParanoid" id="A0A066VV78"/>
<protein>
    <recommendedName>
        <fullName evidence="2">Mitochondrial adapter protein MCP1 transmembrane domain-containing protein</fullName>
    </recommendedName>
</protein>
<dbReference type="PANTHER" id="PTHR38409">
    <property type="entry name" value="MDM10-COMPLEMENTING PROTEIN 1"/>
    <property type="match status" value="1"/>
</dbReference>
<organism evidence="3 4">
    <name type="scientific">Tilletiaria anomala (strain ATCC 24038 / CBS 436.72 / UBC 951)</name>
    <dbReference type="NCBI Taxonomy" id="1037660"/>
    <lineage>
        <taxon>Eukaryota</taxon>
        <taxon>Fungi</taxon>
        <taxon>Dikarya</taxon>
        <taxon>Basidiomycota</taxon>
        <taxon>Ustilaginomycotina</taxon>
        <taxon>Exobasidiomycetes</taxon>
        <taxon>Georgefischeriales</taxon>
        <taxon>Tilletiariaceae</taxon>
        <taxon>Tilletiaria</taxon>
    </lineage>
</organism>
<keyword evidence="4" id="KW-1185">Reference proteome</keyword>
<feature type="compositionally biased region" description="Basic residues" evidence="1">
    <location>
        <begin position="125"/>
        <end position="134"/>
    </location>
</feature>
<feature type="compositionally biased region" description="Low complexity" evidence="1">
    <location>
        <begin position="1"/>
        <end position="22"/>
    </location>
</feature>
<reference evidence="3 4" key="1">
    <citation type="submission" date="2014-05" db="EMBL/GenBank/DDBJ databases">
        <title>Draft genome sequence of a rare smut relative, Tilletiaria anomala UBC 951.</title>
        <authorList>
            <consortium name="DOE Joint Genome Institute"/>
            <person name="Toome M."/>
            <person name="Kuo A."/>
            <person name="Henrissat B."/>
            <person name="Lipzen A."/>
            <person name="Tritt A."/>
            <person name="Yoshinaga Y."/>
            <person name="Zane M."/>
            <person name="Barry K."/>
            <person name="Grigoriev I.V."/>
            <person name="Spatafora J.W."/>
            <person name="Aimea M.C."/>
        </authorList>
    </citation>
    <scope>NUCLEOTIDE SEQUENCE [LARGE SCALE GENOMIC DNA]</scope>
    <source>
        <strain evidence="3 4">UBC 951</strain>
    </source>
</reference>
<feature type="region of interest" description="Disordered" evidence="1">
    <location>
        <begin position="125"/>
        <end position="149"/>
    </location>
</feature>
<dbReference type="AlphaFoldDB" id="A0A066VV78"/>